<dbReference type="InterPro" id="IPR037045">
    <property type="entry name" value="S8pro/Inhibitor_I9_sf"/>
</dbReference>
<dbReference type="SUPFAM" id="SSF54897">
    <property type="entry name" value="Protease propeptides/inhibitors"/>
    <property type="match status" value="1"/>
</dbReference>
<dbReference type="STRING" id="1123010.SAMN02745724_00701"/>
<keyword evidence="1" id="KW-0378">Hydrolase</keyword>
<dbReference type="GO" id="GO:0008233">
    <property type="term" value="F:peptidase activity"/>
    <property type="evidence" value="ECO:0007669"/>
    <property type="project" value="UniProtKB-KW"/>
</dbReference>
<dbReference type="Gene3D" id="3.30.70.80">
    <property type="entry name" value="Peptidase S8 propeptide/proteinase inhibitor I9"/>
    <property type="match status" value="1"/>
</dbReference>
<dbReference type="RefSeq" id="WP_342742225.1">
    <property type="nucleotide sequence ID" value="NZ_FOLO01000003.1"/>
</dbReference>
<keyword evidence="2" id="KW-1185">Reference proteome</keyword>
<dbReference type="GO" id="GO:0006508">
    <property type="term" value="P:proteolysis"/>
    <property type="evidence" value="ECO:0007669"/>
    <property type="project" value="UniProtKB-KW"/>
</dbReference>
<gene>
    <name evidence="1" type="ORF">SAMN02745724_00701</name>
</gene>
<reference evidence="1 2" key="1">
    <citation type="submission" date="2016-10" db="EMBL/GenBank/DDBJ databases">
        <authorList>
            <person name="de Groot N.N."/>
        </authorList>
    </citation>
    <scope>NUCLEOTIDE SEQUENCE [LARGE SCALE GENOMIC DNA]</scope>
    <source>
        <strain evidence="1 2">DSM 6059</strain>
    </source>
</reference>
<evidence type="ECO:0000313" key="1">
    <source>
        <dbReference type="EMBL" id="SFC00752.1"/>
    </source>
</evidence>
<protein>
    <submittedName>
        <fullName evidence="1">Serine protease</fullName>
    </submittedName>
</protein>
<keyword evidence="1" id="KW-0645">Protease</keyword>
<proteinExistence type="predicted"/>
<accession>A0A1I1FP30</accession>
<dbReference type="EMBL" id="FOLO01000003">
    <property type="protein sequence ID" value="SFC00752.1"/>
    <property type="molecule type" value="Genomic_DNA"/>
</dbReference>
<dbReference type="Proteomes" id="UP000198862">
    <property type="component" value="Unassembled WGS sequence"/>
</dbReference>
<evidence type="ECO:0000313" key="2">
    <source>
        <dbReference type="Proteomes" id="UP000198862"/>
    </source>
</evidence>
<dbReference type="AlphaFoldDB" id="A0A1I1FP30"/>
<name>A0A1I1FP30_9GAMM</name>
<organism evidence="1 2">
    <name type="scientific">Pseudoalteromonas denitrificans DSM 6059</name>
    <dbReference type="NCBI Taxonomy" id="1123010"/>
    <lineage>
        <taxon>Bacteria</taxon>
        <taxon>Pseudomonadati</taxon>
        <taxon>Pseudomonadota</taxon>
        <taxon>Gammaproteobacteria</taxon>
        <taxon>Alteromonadales</taxon>
        <taxon>Pseudoalteromonadaceae</taxon>
        <taxon>Pseudoalteromonas</taxon>
    </lineage>
</organism>
<sequence length="77" mass="8178">MLGGKIKAEHANTNVIAAELSATDAIVLSFDNNVQYVEEDLPRRFMGQSSPYGIAMVQADQVDDSVASASSGGKKYV</sequence>